<feature type="region of interest" description="Disordered" evidence="1">
    <location>
        <begin position="25"/>
        <end position="55"/>
    </location>
</feature>
<feature type="compositionally biased region" description="Basic and acidic residues" evidence="1">
    <location>
        <begin position="46"/>
        <end position="55"/>
    </location>
</feature>
<protein>
    <submittedName>
        <fullName evidence="2">Uncharacterized protein</fullName>
    </submittedName>
</protein>
<evidence type="ECO:0000313" key="2">
    <source>
        <dbReference type="EMBL" id="CAK7325562.1"/>
    </source>
</evidence>
<keyword evidence="3" id="KW-1185">Reference proteome</keyword>
<dbReference type="EMBL" id="CAWUPB010000850">
    <property type="protein sequence ID" value="CAK7325562.1"/>
    <property type="molecule type" value="Genomic_DNA"/>
</dbReference>
<gene>
    <name evidence="2" type="ORF">DCAF_LOCUS3242</name>
</gene>
<proteinExistence type="predicted"/>
<dbReference type="AlphaFoldDB" id="A0AAV1QUT9"/>
<name>A0AAV1QUT9_9ROSI</name>
<dbReference type="Proteomes" id="UP001314170">
    <property type="component" value="Unassembled WGS sequence"/>
</dbReference>
<reference evidence="2 3" key="1">
    <citation type="submission" date="2024-01" db="EMBL/GenBank/DDBJ databases">
        <authorList>
            <person name="Waweru B."/>
        </authorList>
    </citation>
    <scope>NUCLEOTIDE SEQUENCE [LARGE SCALE GENOMIC DNA]</scope>
</reference>
<organism evidence="2 3">
    <name type="scientific">Dovyalis caffra</name>
    <dbReference type="NCBI Taxonomy" id="77055"/>
    <lineage>
        <taxon>Eukaryota</taxon>
        <taxon>Viridiplantae</taxon>
        <taxon>Streptophyta</taxon>
        <taxon>Embryophyta</taxon>
        <taxon>Tracheophyta</taxon>
        <taxon>Spermatophyta</taxon>
        <taxon>Magnoliopsida</taxon>
        <taxon>eudicotyledons</taxon>
        <taxon>Gunneridae</taxon>
        <taxon>Pentapetalae</taxon>
        <taxon>rosids</taxon>
        <taxon>fabids</taxon>
        <taxon>Malpighiales</taxon>
        <taxon>Salicaceae</taxon>
        <taxon>Flacourtieae</taxon>
        <taxon>Dovyalis</taxon>
    </lineage>
</organism>
<evidence type="ECO:0000256" key="1">
    <source>
        <dbReference type="SAM" id="MobiDB-lite"/>
    </source>
</evidence>
<accession>A0AAV1QUT9</accession>
<evidence type="ECO:0000313" key="3">
    <source>
        <dbReference type="Proteomes" id="UP001314170"/>
    </source>
</evidence>
<sequence>MVEKKRRTTEAAVVEDFVDAEGASVEREWTSEWGLEGEESGGVDGGGREVEVEGE</sequence>
<comment type="caution">
    <text evidence="2">The sequence shown here is derived from an EMBL/GenBank/DDBJ whole genome shotgun (WGS) entry which is preliminary data.</text>
</comment>